<dbReference type="InterPro" id="IPR024629">
    <property type="entry name" value="Ribosomal_mL67"/>
</dbReference>
<evidence type="ECO:0000256" key="1">
    <source>
        <dbReference type="ARBA" id="ARBA00004173"/>
    </source>
</evidence>
<comment type="similarity">
    <text evidence="2">Belongs to the mitochondrion-specific ribosomal protein mL67 family.</text>
</comment>
<sequence>MALCLNSLIARQLGKLPLGGASLASVRLNHSRRKRRERVEPEFEPGHGERIWIFSHFLDGMTVYSHKPVLKANRALKQIPFNGKKLRPAKIRKDYWRPLAMIQFPEGYGEVGRSVFQRLRECKSLHELAWDDDTFYGEDGRTLTKHERGERLNDQKANTIADMAAVLGGAGKGNKMRLEAVDDDDDAPEARELVDARAGKPAKAARASDLVDGLLKTTVFWSNGLDKNFAAEWPANVTHATFEESQWEPLEAEEELAENAEGQDGDGTQSQRAPQKLVADEELHRAAEQARRL</sequence>
<evidence type="ECO:0000256" key="4">
    <source>
        <dbReference type="ARBA" id="ARBA00023015"/>
    </source>
</evidence>
<dbReference type="Pfam" id="PF12829">
    <property type="entry name" value="Mhr1"/>
    <property type="match status" value="1"/>
</dbReference>
<protein>
    <recommendedName>
        <fullName evidence="8">Large ribosomal subunit protein mL67</fullName>
    </recommendedName>
</protein>
<evidence type="ECO:0000256" key="2">
    <source>
        <dbReference type="ARBA" id="ARBA00010741"/>
    </source>
</evidence>
<keyword evidence="4" id="KW-0805">Transcription regulation</keyword>
<dbReference type="PANTHER" id="PTHR28184:SF1">
    <property type="entry name" value="LARGE RIBOSOMAL SUBUNIT PROTEIN ML67"/>
    <property type="match status" value="1"/>
</dbReference>
<reference evidence="10 11" key="1">
    <citation type="submission" date="2018-06" db="EMBL/GenBank/DDBJ databases">
        <title>Complete Genomes of Monosporascus.</title>
        <authorList>
            <person name="Robinson A.J."/>
            <person name="Natvig D.O."/>
        </authorList>
    </citation>
    <scope>NUCLEOTIDE SEQUENCE [LARGE SCALE GENOMIC DNA]</scope>
    <source>
        <strain evidence="10 11">CBS 609.92</strain>
    </source>
</reference>
<accession>A0ABY0H5G7</accession>
<comment type="caution">
    <text evidence="10">The sequence shown here is derived from an EMBL/GenBank/DDBJ whole genome shotgun (WGS) entry which is preliminary data.</text>
</comment>
<keyword evidence="5" id="KW-0496">Mitochondrion</keyword>
<evidence type="ECO:0000313" key="11">
    <source>
        <dbReference type="Proteomes" id="UP000294003"/>
    </source>
</evidence>
<evidence type="ECO:0000256" key="3">
    <source>
        <dbReference type="ARBA" id="ARBA00022980"/>
    </source>
</evidence>
<organism evidence="10 11">
    <name type="scientific">Monosporascus cannonballus</name>
    <dbReference type="NCBI Taxonomy" id="155416"/>
    <lineage>
        <taxon>Eukaryota</taxon>
        <taxon>Fungi</taxon>
        <taxon>Dikarya</taxon>
        <taxon>Ascomycota</taxon>
        <taxon>Pezizomycotina</taxon>
        <taxon>Sordariomycetes</taxon>
        <taxon>Xylariomycetidae</taxon>
        <taxon>Xylariales</taxon>
        <taxon>Xylariales incertae sedis</taxon>
        <taxon>Monosporascus</taxon>
    </lineage>
</organism>
<evidence type="ECO:0000313" key="10">
    <source>
        <dbReference type="EMBL" id="RYO84514.1"/>
    </source>
</evidence>
<dbReference type="EMBL" id="QJNS01000159">
    <property type="protein sequence ID" value="RYO84514.1"/>
    <property type="molecule type" value="Genomic_DNA"/>
</dbReference>
<keyword evidence="3" id="KW-0689">Ribosomal protein</keyword>
<evidence type="ECO:0000256" key="7">
    <source>
        <dbReference type="ARBA" id="ARBA00023274"/>
    </source>
</evidence>
<feature type="compositionally biased region" description="Basic and acidic residues" evidence="9">
    <location>
        <begin position="278"/>
        <end position="293"/>
    </location>
</feature>
<dbReference type="PANTHER" id="PTHR28184">
    <property type="entry name" value="MITOCHONDRIAL HOMOLOGOUS RECOMBINATION PROTEIN 1"/>
    <property type="match status" value="1"/>
</dbReference>
<feature type="region of interest" description="Disordered" evidence="9">
    <location>
        <begin position="246"/>
        <end position="293"/>
    </location>
</feature>
<keyword evidence="11" id="KW-1185">Reference proteome</keyword>
<dbReference type="Proteomes" id="UP000294003">
    <property type="component" value="Unassembled WGS sequence"/>
</dbReference>
<name>A0ABY0H5G7_9PEZI</name>
<evidence type="ECO:0000256" key="9">
    <source>
        <dbReference type="SAM" id="MobiDB-lite"/>
    </source>
</evidence>
<proteinExistence type="inferred from homology"/>
<evidence type="ECO:0000256" key="6">
    <source>
        <dbReference type="ARBA" id="ARBA00023163"/>
    </source>
</evidence>
<evidence type="ECO:0000256" key="5">
    <source>
        <dbReference type="ARBA" id="ARBA00023128"/>
    </source>
</evidence>
<evidence type="ECO:0000256" key="8">
    <source>
        <dbReference type="ARBA" id="ARBA00035185"/>
    </source>
</evidence>
<comment type="subcellular location">
    <subcellularLocation>
        <location evidence="1">Mitochondrion</location>
    </subcellularLocation>
</comment>
<keyword evidence="7" id="KW-0687">Ribonucleoprotein</keyword>
<feature type="compositionally biased region" description="Acidic residues" evidence="9">
    <location>
        <begin position="250"/>
        <end position="264"/>
    </location>
</feature>
<gene>
    <name evidence="10" type="ORF">DL762_005620</name>
</gene>
<keyword evidence="6" id="KW-0804">Transcription</keyword>